<dbReference type="PANTHER" id="PTHR43618">
    <property type="entry name" value="7-ALPHA-HYDROXYSTEROID DEHYDROGENASE"/>
    <property type="match status" value="1"/>
</dbReference>
<sequence length="266" mass="27749">MSSDQSLFSLSGKTALITGATGHLGSVMAEALASAGARVLVNGRDSEKCESLSAALRSKGFDAVPAVFDVSDRQAVVAFFEQRGAEKLHVLINNAYAGGAGSIESALPESFTQSYEVSVVASHFLFQQALPSLRRAVALDGDASVINIGSMYGVVSPDQRLYPDAESANPPFYGAAKAALLQWTRYAACEFGKEGIRVNAICPGPFPAQTVQDNSPAFIEALAAKVPMGRIGRASEIAGPTVFLASSASSYVNGASLMVDGGWTCW</sequence>
<evidence type="ECO:0000256" key="3">
    <source>
        <dbReference type="ARBA" id="ARBA00023002"/>
    </source>
</evidence>
<dbReference type="Gene3D" id="3.40.50.720">
    <property type="entry name" value="NAD(P)-binding Rossmann-like Domain"/>
    <property type="match status" value="1"/>
</dbReference>
<dbReference type="InterPro" id="IPR052178">
    <property type="entry name" value="Sec_Metab_Biosynth_SDR"/>
</dbReference>
<dbReference type="PANTHER" id="PTHR43618:SF8">
    <property type="entry name" value="7ALPHA-HYDROXYSTEROID DEHYDROGENASE"/>
    <property type="match status" value="1"/>
</dbReference>
<dbReference type="AlphaFoldDB" id="A0A2G1VJ51"/>
<dbReference type="Proteomes" id="UP000229044">
    <property type="component" value="Unassembled WGS sequence"/>
</dbReference>
<dbReference type="GO" id="GO:0016491">
    <property type="term" value="F:oxidoreductase activity"/>
    <property type="evidence" value="ECO:0007669"/>
    <property type="project" value="UniProtKB-KW"/>
</dbReference>
<dbReference type="Pfam" id="PF13561">
    <property type="entry name" value="adh_short_C2"/>
    <property type="match status" value="1"/>
</dbReference>
<keyword evidence="2" id="KW-0521">NADP</keyword>
<dbReference type="SUPFAM" id="SSF51735">
    <property type="entry name" value="NAD(P)-binding Rossmann-fold domains"/>
    <property type="match status" value="1"/>
</dbReference>
<dbReference type="PRINTS" id="PR00080">
    <property type="entry name" value="SDRFAMILY"/>
</dbReference>
<comment type="caution">
    <text evidence="4">The sequence shown here is derived from an EMBL/GenBank/DDBJ whole genome shotgun (WGS) entry which is preliminary data.</text>
</comment>
<keyword evidence="5" id="KW-1185">Reference proteome</keyword>
<accession>A0A2G1VJ51</accession>
<dbReference type="FunFam" id="3.40.50.720:FF:000084">
    <property type="entry name" value="Short-chain dehydrogenase reductase"/>
    <property type="match status" value="1"/>
</dbReference>
<evidence type="ECO:0000256" key="2">
    <source>
        <dbReference type="ARBA" id="ARBA00022857"/>
    </source>
</evidence>
<reference evidence="4 5" key="1">
    <citation type="submission" date="2017-09" db="EMBL/GenBank/DDBJ databases">
        <title>The draft genome sequences of Marinobacter guineae M3B.</title>
        <authorList>
            <person name="Cao J."/>
        </authorList>
    </citation>
    <scope>NUCLEOTIDE SEQUENCE [LARGE SCALE GENOMIC DNA]</scope>
    <source>
        <strain evidence="4 5">M3B</strain>
    </source>
</reference>
<evidence type="ECO:0000256" key="1">
    <source>
        <dbReference type="ARBA" id="ARBA00006484"/>
    </source>
</evidence>
<evidence type="ECO:0000313" key="5">
    <source>
        <dbReference type="Proteomes" id="UP000229044"/>
    </source>
</evidence>
<comment type="similarity">
    <text evidence="1">Belongs to the short-chain dehydrogenases/reductases (SDR) family.</text>
</comment>
<dbReference type="EMBL" id="NTFI01000001">
    <property type="protein sequence ID" value="PHQ26772.1"/>
    <property type="molecule type" value="Genomic_DNA"/>
</dbReference>
<name>A0A2G1VJ51_9GAMM</name>
<gene>
    <name evidence="4" type="ORF">CLH62_04080</name>
</gene>
<dbReference type="OrthoDB" id="7301144at2"/>
<evidence type="ECO:0000313" key="4">
    <source>
        <dbReference type="EMBL" id="PHQ26772.1"/>
    </source>
</evidence>
<keyword evidence="3" id="KW-0560">Oxidoreductase</keyword>
<proteinExistence type="inferred from homology"/>
<dbReference type="PRINTS" id="PR00081">
    <property type="entry name" value="GDHRDH"/>
</dbReference>
<dbReference type="InterPro" id="IPR002347">
    <property type="entry name" value="SDR_fam"/>
</dbReference>
<dbReference type="InterPro" id="IPR036291">
    <property type="entry name" value="NAD(P)-bd_dom_sf"/>
</dbReference>
<dbReference type="RefSeq" id="WP_099616847.1">
    <property type="nucleotide sequence ID" value="NZ_KZ319339.1"/>
</dbReference>
<protein>
    <submittedName>
        <fullName evidence="4">Short-chain dehydrogenase</fullName>
    </submittedName>
</protein>
<organism evidence="4 5">
    <name type="scientific">Marinobacter guineae</name>
    <dbReference type="NCBI Taxonomy" id="432303"/>
    <lineage>
        <taxon>Bacteria</taxon>
        <taxon>Pseudomonadati</taxon>
        <taxon>Pseudomonadota</taxon>
        <taxon>Gammaproteobacteria</taxon>
        <taxon>Pseudomonadales</taxon>
        <taxon>Marinobacteraceae</taxon>
        <taxon>Marinobacter</taxon>
    </lineage>
</organism>